<dbReference type="InterPro" id="IPR036583">
    <property type="entry name" value="23S_rRNA_IVS_sf"/>
</dbReference>
<dbReference type="PANTHER" id="PTHR38471:SF2">
    <property type="entry name" value="FOUR HELIX BUNDLE PROTEIN"/>
    <property type="match status" value="1"/>
</dbReference>
<proteinExistence type="predicted"/>
<sequence length="123" mass="13721">MTNKRPPEITERAFQFAIRIVTLCQHLDEKPGVSRTLAKQLLRAGTSIGAILEEGRGSQSEADYLTKCSIACKEARETLYWLKLLAASEMLPANRLSAMTKECDELVAILTTIAKRLKEKRNG</sequence>
<dbReference type="PANTHER" id="PTHR38471">
    <property type="entry name" value="FOUR HELIX BUNDLE PROTEIN"/>
    <property type="match status" value="1"/>
</dbReference>
<dbReference type="Gene3D" id="1.20.1440.60">
    <property type="entry name" value="23S rRNA-intervening sequence"/>
    <property type="match status" value="1"/>
</dbReference>
<name>D6SP51_9BACT</name>
<comment type="caution">
    <text evidence="1">The sequence shown here is derived from an EMBL/GenBank/DDBJ whole genome shotgun (WGS) entry which is preliminary data.</text>
</comment>
<dbReference type="SUPFAM" id="SSF158446">
    <property type="entry name" value="IVS-encoded protein-like"/>
    <property type="match status" value="1"/>
</dbReference>
<evidence type="ECO:0008006" key="3">
    <source>
        <dbReference type="Google" id="ProtNLM"/>
    </source>
</evidence>
<dbReference type="eggNOG" id="ENOG5032RWC">
    <property type="taxonomic scope" value="Bacteria"/>
</dbReference>
<dbReference type="InterPro" id="IPR012657">
    <property type="entry name" value="23S_rRNA-intervening_sequence"/>
</dbReference>
<organism evidence="1 2">
    <name type="scientific">Desulfonatronospira thiodismutans ASO3-1</name>
    <dbReference type="NCBI Taxonomy" id="555779"/>
    <lineage>
        <taxon>Bacteria</taxon>
        <taxon>Pseudomonadati</taxon>
        <taxon>Thermodesulfobacteriota</taxon>
        <taxon>Desulfovibrionia</taxon>
        <taxon>Desulfovibrionales</taxon>
        <taxon>Desulfonatronovibrionaceae</taxon>
        <taxon>Desulfonatronospira</taxon>
    </lineage>
</organism>
<dbReference type="EMBL" id="ACJN02000002">
    <property type="protein sequence ID" value="EFI34527.1"/>
    <property type="molecule type" value="Genomic_DNA"/>
</dbReference>
<dbReference type="OrthoDB" id="285993at2"/>
<evidence type="ECO:0000313" key="2">
    <source>
        <dbReference type="Proteomes" id="UP000005496"/>
    </source>
</evidence>
<dbReference type="PIRSF" id="PIRSF035652">
    <property type="entry name" value="CHP02436"/>
    <property type="match status" value="1"/>
</dbReference>
<accession>D6SP51</accession>
<gene>
    <name evidence="1" type="ORF">Dthio_PD1896</name>
</gene>
<evidence type="ECO:0000313" key="1">
    <source>
        <dbReference type="EMBL" id="EFI34527.1"/>
    </source>
</evidence>
<dbReference type="Proteomes" id="UP000005496">
    <property type="component" value="Unassembled WGS sequence"/>
</dbReference>
<protein>
    <recommendedName>
        <fullName evidence="3">CHP02436-containing protein</fullName>
    </recommendedName>
</protein>
<reference evidence="1" key="1">
    <citation type="submission" date="2010-05" db="EMBL/GenBank/DDBJ databases">
        <title>The draft genome of Desulfonatronospira thiodismutans ASO3-1.</title>
        <authorList>
            <consortium name="US DOE Joint Genome Institute (JGI-PGF)"/>
            <person name="Lucas S."/>
            <person name="Copeland A."/>
            <person name="Lapidus A."/>
            <person name="Cheng J.-F."/>
            <person name="Bruce D."/>
            <person name="Goodwin L."/>
            <person name="Pitluck S."/>
            <person name="Chertkov O."/>
            <person name="Brettin T."/>
            <person name="Detter J.C."/>
            <person name="Han C."/>
            <person name="Land M.L."/>
            <person name="Hauser L."/>
            <person name="Kyrpides N."/>
            <person name="Mikhailova N."/>
            <person name="Muyzer G."/>
            <person name="Woyke T."/>
        </authorList>
    </citation>
    <scope>NUCLEOTIDE SEQUENCE [LARGE SCALE GENOMIC DNA]</scope>
    <source>
        <strain evidence="1">ASO3-1</strain>
    </source>
</reference>
<dbReference type="NCBIfam" id="TIGR02436">
    <property type="entry name" value="four helix bundle protein"/>
    <property type="match status" value="1"/>
</dbReference>
<dbReference type="RefSeq" id="WP_008869847.1">
    <property type="nucleotide sequence ID" value="NZ_ACJN02000002.1"/>
</dbReference>
<dbReference type="Pfam" id="PF05635">
    <property type="entry name" value="23S_rRNA_IVP"/>
    <property type="match status" value="1"/>
</dbReference>
<dbReference type="AlphaFoldDB" id="D6SP51"/>
<keyword evidence="2" id="KW-1185">Reference proteome</keyword>